<evidence type="ECO:0000313" key="2">
    <source>
        <dbReference type="EMBL" id="OGY55787.1"/>
    </source>
</evidence>
<sequence length="63" mass="7651">MEKYIYKLIWTYSFFISLAWTIYTIFSSWGTNCFDMKNSYITIIVLLFELIWSNFIKPASEEE</sequence>
<keyword evidence="1" id="KW-0812">Transmembrane</keyword>
<reference evidence="2 3" key="1">
    <citation type="journal article" date="2016" name="Nat. Commun.">
        <title>Thousands of microbial genomes shed light on interconnected biogeochemical processes in an aquifer system.</title>
        <authorList>
            <person name="Anantharaman K."/>
            <person name="Brown C.T."/>
            <person name="Hug L.A."/>
            <person name="Sharon I."/>
            <person name="Castelle C.J."/>
            <person name="Probst A.J."/>
            <person name="Thomas B.C."/>
            <person name="Singh A."/>
            <person name="Wilkins M.J."/>
            <person name="Karaoz U."/>
            <person name="Brodie E.L."/>
            <person name="Williams K.H."/>
            <person name="Hubbard S.S."/>
            <person name="Banfield J.F."/>
        </authorList>
    </citation>
    <scope>NUCLEOTIDE SEQUENCE [LARGE SCALE GENOMIC DNA]</scope>
</reference>
<protein>
    <submittedName>
        <fullName evidence="2">Uncharacterized protein</fullName>
    </submittedName>
</protein>
<dbReference type="Proteomes" id="UP000178122">
    <property type="component" value="Unassembled WGS sequence"/>
</dbReference>
<comment type="caution">
    <text evidence="2">The sequence shown here is derived from an EMBL/GenBank/DDBJ whole genome shotgun (WGS) entry which is preliminary data.</text>
</comment>
<gene>
    <name evidence="2" type="ORF">A2912_01015</name>
</gene>
<proteinExistence type="predicted"/>
<organism evidence="2 3">
    <name type="scientific">Candidatus Buchananbacteria bacterium RIFCSPLOWO2_01_FULL_40_23b</name>
    <dbReference type="NCBI Taxonomy" id="1797544"/>
    <lineage>
        <taxon>Bacteria</taxon>
        <taxon>Candidatus Buchananiibacteriota</taxon>
    </lineage>
</organism>
<accession>A0A1G1YWL3</accession>
<keyword evidence="1" id="KW-1133">Transmembrane helix</keyword>
<dbReference type="AlphaFoldDB" id="A0A1G1YWL3"/>
<feature type="transmembrane region" description="Helical" evidence="1">
    <location>
        <begin position="7"/>
        <end position="26"/>
    </location>
</feature>
<keyword evidence="1" id="KW-0472">Membrane</keyword>
<feature type="transmembrane region" description="Helical" evidence="1">
    <location>
        <begin position="38"/>
        <end position="56"/>
    </location>
</feature>
<dbReference type="EMBL" id="MHIN01000004">
    <property type="protein sequence ID" value="OGY55787.1"/>
    <property type="molecule type" value="Genomic_DNA"/>
</dbReference>
<evidence type="ECO:0000256" key="1">
    <source>
        <dbReference type="SAM" id="Phobius"/>
    </source>
</evidence>
<name>A0A1G1YWL3_9BACT</name>
<evidence type="ECO:0000313" key="3">
    <source>
        <dbReference type="Proteomes" id="UP000178122"/>
    </source>
</evidence>